<accession>A0ABV5GLP1</accession>
<organism evidence="1 2">
    <name type="scientific">Flavobacterium jumunjinense</name>
    <dbReference type="NCBI Taxonomy" id="998845"/>
    <lineage>
        <taxon>Bacteria</taxon>
        <taxon>Pseudomonadati</taxon>
        <taxon>Bacteroidota</taxon>
        <taxon>Flavobacteriia</taxon>
        <taxon>Flavobacteriales</taxon>
        <taxon>Flavobacteriaceae</taxon>
        <taxon>Flavobacterium</taxon>
    </lineage>
</organism>
<evidence type="ECO:0000313" key="2">
    <source>
        <dbReference type="Proteomes" id="UP001589607"/>
    </source>
</evidence>
<reference evidence="1 2" key="1">
    <citation type="submission" date="2024-09" db="EMBL/GenBank/DDBJ databases">
        <authorList>
            <person name="Sun Q."/>
            <person name="Mori K."/>
        </authorList>
    </citation>
    <scope>NUCLEOTIDE SEQUENCE [LARGE SCALE GENOMIC DNA]</scope>
    <source>
        <strain evidence="1 2">CECT 7955</strain>
    </source>
</reference>
<dbReference type="RefSeq" id="WP_236453449.1">
    <property type="nucleotide sequence ID" value="NZ_CBCSGE010000028.1"/>
</dbReference>
<gene>
    <name evidence="1" type="ORF">ACFFVF_05170</name>
</gene>
<comment type="caution">
    <text evidence="1">The sequence shown here is derived from an EMBL/GenBank/DDBJ whole genome shotgun (WGS) entry which is preliminary data.</text>
</comment>
<evidence type="ECO:0000313" key="1">
    <source>
        <dbReference type="EMBL" id="MFB9095896.1"/>
    </source>
</evidence>
<keyword evidence="2" id="KW-1185">Reference proteome</keyword>
<dbReference type="Proteomes" id="UP001589607">
    <property type="component" value="Unassembled WGS sequence"/>
</dbReference>
<sequence>MNSGPLGLWINSGLADNSNAFPDDSDTIEALEKEIATGKYKFVFIDMISDYIRLEKIKPEDFKKRFIKKYPNVSFILIFEVTKSGDFKGDQGWTHLVDAIMTVEDFLIENRGRYGMGECVVWEEGFKKFNPKKYQEYLDNKTTGTTEVIEEEQTENIPGPVTNVPEFSFQIQ</sequence>
<protein>
    <submittedName>
        <fullName evidence="1">Uncharacterized protein</fullName>
    </submittedName>
</protein>
<dbReference type="EMBL" id="JBHMEY010000011">
    <property type="protein sequence ID" value="MFB9095896.1"/>
    <property type="molecule type" value="Genomic_DNA"/>
</dbReference>
<proteinExistence type="predicted"/>
<name>A0ABV5GLP1_9FLAO</name>